<gene>
    <name evidence="1" type="ORF">ACJ41P_10420</name>
</gene>
<evidence type="ECO:0000313" key="1">
    <source>
        <dbReference type="EMBL" id="MFL7901537.1"/>
    </source>
</evidence>
<proteinExistence type="predicted"/>
<comment type="caution">
    <text evidence="1">The sequence shown here is derived from an EMBL/GenBank/DDBJ whole genome shotgun (WGS) entry which is preliminary data.</text>
</comment>
<dbReference type="Proteomes" id="UP001628281">
    <property type="component" value="Unassembled WGS sequence"/>
</dbReference>
<sequence>MKPEHAARRAEIRRLLAEGSSFEQIAAKIGSTSENVRRLVSKMEADGYLTPRPKRVTLIDRTLEMVNAGRTLREICDATGASEESVSRAVYELRRRGSIAKAVCYAPGTKAKKHGSKVIRGNRPQDLIARAMIAAKTATTGKDIPADMLAQIASFRGPVTKCPTRYADGSEEFRAARMVVEAA</sequence>
<protein>
    <submittedName>
        <fullName evidence="1">Uncharacterized protein</fullName>
    </submittedName>
</protein>
<dbReference type="EMBL" id="JBJLSN010000011">
    <property type="protein sequence ID" value="MFL7901537.1"/>
    <property type="molecule type" value="Genomic_DNA"/>
</dbReference>
<accession>A0ABW8V4V9</accession>
<dbReference type="RefSeq" id="WP_407824000.1">
    <property type="nucleotide sequence ID" value="NZ_JBJLSN010000011.1"/>
</dbReference>
<keyword evidence="2" id="KW-1185">Reference proteome</keyword>
<reference evidence="1 2" key="1">
    <citation type="submission" date="2024-11" db="EMBL/GenBank/DDBJ databases">
        <title>Draft genome sequences of two bacteria associated to sugarcane roots in Colombia.</title>
        <authorList>
            <person name="Pardo-Diaz S."/>
            <person name="Masmela-Mendoza J."/>
            <person name="Delgadillo-Duran P."/>
            <person name="Bautista E.J."/>
            <person name="Rojas-Tapias D.F."/>
        </authorList>
    </citation>
    <scope>NUCLEOTIDE SEQUENCE [LARGE SCALE GENOMIC DNA]</scope>
    <source>
        <strain evidence="1 2">Ap18</strain>
    </source>
</reference>
<name>A0ABW8V4V9_9PROT</name>
<evidence type="ECO:0000313" key="2">
    <source>
        <dbReference type="Proteomes" id="UP001628281"/>
    </source>
</evidence>
<organism evidence="1 2">
    <name type="scientific">Azospirillum argentinense</name>
    <dbReference type="NCBI Taxonomy" id="2970906"/>
    <lineage>
        <taxon>Bacteria</taxon>
        <taxon>Pseudomonadati</taxon>
        <taxon>Pseudomonadota</taxon>
        <taxon>Alphaproteobacteria</taxon>
        <taxon>Rhodospirillales</taxon>
        <taxon>Azospirillaceae</taxon>
        <taxon>Azospirillum</taxon>
    </lineage>
</organism>